<keyword evidence="4" id="KW-0560">Oxidoreductase</keyword>
<dbReference type="Gene3D" id="3.20.20.70">
    <property type="entry name" value="Aldolase class I"/>
    <property type="match status" value="1"/>
</dbReference>
<dbReference type="InterPro" id="IPR004136">
    <property type="entry name" value="NMO"/>
</dbReference>
<dbReference type="CDD" id="cd04730">
    <property type="entry name" value="NPD_like"/>
    <property type="match status" value="1"/>
</dbReference>
<keyword evidence="2" id="KW-0285">Flavoprotein</keyword>
<dbReference type="EMBL" id="STFG01000032">
    <property type="protein sequence ID" value="THT96305.1"/>
    <property type="molecule type" value="Genomic_DNA"/>
</dbReference>
<dbReference type="PANTHER" id="PTHR42747:SF4">
    <property type="entry name" value="BLR1330 PROTEIN"/>
    <property type="match status" value="1"/>
</dbReference>
<evidence type="ECO:0000256" key="2">
    <source>
        <dbReference type="ARBA" id="ARBA00022630"/>
    </source>
</evidence>
<dbReference type="GO" id="GO:0018580">
    <property type="term" value="F:nitronate monooxygenase activity"/>
    <property type="evidence" value="ECO:0007669"/>
    <property type="project" value="InterPro"/>
</dbReference>
<comment type="similarity">
    <text evidence="1">Belongs to the nitronate monooxygenase family. NMO class I subfamily.</text>
</comment>
<evidence type="ECO:0000256" key="5">
    <source>
        <dbReference type="ARBA" id="ARBA00023033"/>
    </source>
</evidence>
<reference evidence="6 7" key="1">
    <citation type="journal article" date="2015" name="Antonie Van Leeuwenhoek">
        <title>Lampropedia puyangensis sp. nov., isolated from symptomatic bark of Populus ? euramericana canker and emended description of Lampropedia hyalina (Ehrenberg 1832) Lee et al. 2004.</title>
        <authorList>
            <person name="Li Y."/>
            <person name="Wang T."/>
            <person name="Piao C.G."/>
            <person name="Wang L.F."/>
            <person name="Tian G.Z."/>
            <person name="Zhu T.H."/>
            <person name="Guo M.W."/>
        </authorList>
    </citation>
    <scope>NUCLEOTIDE SEQUENCE [LARGE SCALE GENOMIC DNA]</scope>
    <source>
        <strain evidence="6 7">2-bin</strain>
    </source>
</reference>
<keyword evidence="5 6" id="KW-0503">Monooxygenase</keyword>
<evidence type="ECO:0000256" key="1">
    <source>
        <dbReference type="ARBA" id="ARBA00009881"/>
    </source>
</evidence>
<organism evidence="6 7">
    <name type="scientific">Lampropedia puyangensis</name>
    <dbReference type="NCBI Taxonomy" id="1330072"/>
    <lineage>
        <taxon>Bacteria</taxon>
        <taxon>Pseudomonadati</taxon>
        <taxon>Pseudomonadota</taxon>
        <taxon>Betaproteobacteria</taxon>
        <taxon>Burkholderiales</taxon>
        <taxon>Comamonadaceae</taxon>
        <taxon>Lampropedia</taxon>
    </lineage>
</organism>
<dbReference type="FunFam" id="3.20.20.70:FF:000210">
    <property type="entry name" value="2-nitropropane dioxygenase"/>
    <property type="match status" value="1"/>
</dbReference>
<keyword evidence="3" id="KW-0288">FMN</keyword>
<dbReference type="AlphaFoldDB" id="A0A4V4GQ01"/>
<accession>A0A4V4GQ01</accession>
<dbReference type="InterPro" id="IPR013785">
    <property type="entry name" value="Aldolase_TIM"/>
</dbReference>
<evidence type="ECO:0000256" key="4">
    <source>
        <dbReference type="ARBA" id="ARBA00023002"/>
    </source>
</evidence>
<protein>
    <submittedName>
        <fullName evidence="6">Nitronate monooxygenase</fullName>
    </submittedName>
</protein>
<keyword evidence="7" id="KW-1185">Reference proteome</keyword>
<proteinExistence type="inferred from homology"/>
<dbReference type="PANTHER" id="PTHR42747">
    <property type="entry name" value="NITRONATE MONOOXYGENASE-RELATED"/>
    <property type="match status" value="1"/>
</dbReference>
<evidence type="ECO:0000256" key="3">
    <source>
        <dbReference type="ARBA" id="ARBA00022643"/>
    </source>
</evidence>
<comment type="caution">
    <text evidence="6">The sequence shown here is derived from an EMBL/GenBank/DDBJ whole genome shotgun (WGS) entry which is preliminary data.</text>
</comment>
<gene>
    <name evidence="6" type="ORF">E9531_16440</name>
</gene>
<dbReference type="Proteomes" id="UP000308917">
    <property type="component" value="Unassembled WGS sequence"/>
</dbReference>
<dbReference type="Pfam" id="PF03060">
    <property type="entry name" value="NMO"/>
    <property type="match status" value="1"/>
</dbReference>
<dbReference type="SUPFAM" id="SSF51412">
    <property type="entry name" value="Inosine monophosphate dehydrogenase (IMPDH)"/>
    <property type="match status" value="1"/>
</dbReference>
<sequence length="320" mass="34223">MLHLDPKALAAQLRLPAIASPMFIVSNPEMVIAQCQGGMIGTFPVLNARPQETLSVWLSRIEQALEASLSAGQPVAPYGVNLVIRKNTDRFEADLQTVVNHQVPVVITSLGTPAEVVAQVHAYGGLVLHDVTTVRHARRALEAGVDGLILVCAGAGGHAGAISPFALLREIRAFYDGLVVLAGAITDGQSILAAQVMGADLAYMGTRFIATQESSAAPGYKQMLVDATATDIIYTPHFSGIPANYLKPSLVAAGLDPDHLPVVDAAAVRASGERQKRWKDIWGAGQGVGNIHDIPSVATLVERLVQEYEQARQHWRERLR</sequence>
<dbReference type="OrthoDB" id="9778912at2"/>
<evidence type="ECO:0000313" key="7">
    <source>
        <dbReference type="Proteomes" id="UP000308917"/>
    </source>
</evidence>
<evidence type="ECO:0000313" key="6">
    <source>
        <dbReference type="EMBL" id="THT96305.1"/>
    </source>
</evidence>
<name>A0A4V4GQ01_9BURK</name>